<dbReference type="Gene3D" id="3.10.590.10">
    <property type="entry name" value="ph1033 like domains"/>
    <property type="match status" value="1"/>
</dbReference>
<dbReference type="Proteomes" id="UP000186599">
    <property type="component" value="Unassembled WGS sequence"/>
</dbReference>
<dbReference type="STRING" id="653930.SAMN05216589_0547"/>
<reference evidence="4 7" key="2">
    <citation type="submission" date="2019-04" db="EMBL/GenBank/DDBJ databases">
        <title>Crypto-aerobic microbial life in anoxic (sulfidic) marine sediments.</title>
        <authorList>
            <person name="Bhattacharya S."/>
            <person name="Roy C."/>
            <person name="Mondal N."/>
            <person name="Sarkar J."/>
            <person name="Mandal S."/>
            <person name="Rameez M.J."/>
            <person name="Ghosh W."/>
        </authorList>
    </citation>
    <scope>NUCLEOTIDE SEQUENCE [LARGE SCALE GENOMIC DNA]</scope>
    <source>
        <strain evidence="4 7">SBBB</strain>
    </source>
</reference>
<dbReference type="RefSeq" id="WP_036989296.1">
    <property type="nucleotide sequence ID" value="NZ_FOGN01000001.1"/>
</dbReference>
<sequence length="152" mass="17191">MAYWLVKTEPAECGIEDFARAPDTPVRWDGVRNFQARNFLMQMAVDDLVLIYHSSCRHIGIAGIARVSTSAYADPSQFDPNSPYFDARSTHDKPRWQAVDLVFERQLPRLLPLDEIKALAGLEGLALVQRGSRLSVMPVSTEQWRILLGPHQ</sequence>
<protein>
    <submittedName>
        <fullName evidence="4">EVE domain-containing protein</fullName>
    </submittedName>
    <submittedName>
        <fullName evidence="2">Predicted RNA-binding protein, contains PUA-like domain</fullName>
    </submittedName>
</protein>
<feature type="domain" description="EVE" evidence="1">
    <location>
        <begin position="2"/>
        <end position="148"/>
    </location>
</feature>
<dbReference type="Pfam" id="PF01878">
    <property type="entry name" value="EVE"/>
    <property type="match status" value="1"/>
</dbReference>
<evidence type="ECO:0000313" key="7">
    <source>
        <dbReference type="Proteomes" id="UP000305198"/>
    </source>
</evidence>
<keyword evidence="5" id="KW-1185">Reference proteome</keyword>
<accession>A0A031MIW7</accession>
<gene>
    <name evidence="4" type="ORF">FA869_04365</name>
    <name evidence="3" type="ORF">SAMN04487855_1077</name>
    <name evidence="2" type="ORF">SAMN05216589_0547</name>
</gene>
<organism evidence="4 7">
    <name type="scientific">Halopseudomonas bauzanensis</name>
    <dbReference type="NCBI Taxonomy" id="653930"/>
    <lineage>
        <taxon>Bacteria</taxon>
        <taxon>Pseudomonadati</taxon>
        <taxon>Pseudomonadota</taxon>
        <taxon>Gammaproteobacteria</taxon>
        <taxon>Pseudomonadales</taxon>
        <taxon>Pseudomonadaceae</taxon>
        <taxon>Halopseudomonas</taxon>
    </lineage>
</organism>
<dbReference type="InterPro" id="IPR015947">
    <property type="entry name" value="PUA-like_sf"/>
</dbReference>
<dbReference type="CDD" id="cd21133">
    <property type="entry name" value="EVE"/>
    <property type="match status" value="1"/>
</dbReference>
<dbReference type="OrthoDB" id="9791347at2"/>
<dbReference type="InterPro" id="IPR002740">
    <property type="entry name" value="EVE_domain"/>
</dbReference>
<evidence type="ECO:0000313" key="4">
    <source>
        <dbReference type="EMBL" id="TKA93402.1"/>
    </source>
</evidence>
<evidence type="ECO:0000313" key="2">
    <source>
        <dbReference type="EMBL" id="SER43367.1"/>
    </source>
</evidence>
<dbReference type="InterPro" id="IPR047197">
    <property type="entry name" value="THYN1-like_EVE"/>
</dbReference>
<evidence type="ECO:0000313" key="3">
    <source>
        <dbReference type="EMBL" id="SFL75980.1"/>
    </source>
</evidence>
<dbReference type="PANTHER" id="PTHR14087">
    <property type="entry name" value="THYMOCYTE NUCLEAR PROTEIN 1"/>
    <property type="match status" value="1"/>
</dbReference>
<evidence type="ECO:0000313" key="6">
    <source>
        <dbReference type="Proteomes" id="UP000186904"/>
    </source>
</evidence>
<dbReference type="InterPro" id="IPR052181">
    <property type="entry name" value="5hmC_binding"/>
</dbReference>
<reference evidence="5 6" key="1">
    <citation type="submission" date="2016-10" db="EMBL/GenBank/DDBJ databases">
        <authorList>
            <person name="de Groot N.N."/>
        </authorList>
    </citation>
    <scope>NUCLEOTIDE SEQUENCE [LARGE SCALE GENOMIC DNA]</scope>
    <source>
        <strain evidence="3 5">CGMCC 1.9095</strain>
        <strain evidence="2 6">DSM 22558</strain>
    </source>
</reference>
<proteinExistence type="predicted"/>
<name>A0A031MIW7_9GAMM</name>
<dbReference type="SUPFAM" id="SSF88697">
    <property type="entry name" value="PUA domain-like"/>
    <property type="match status" value="1"/>
</dbReference>
<dbReference type="PANTHER" id="PTHR14087:SF7">
    <property type="entry name" value="THYMOCYTE NUCLEAR PROTEIN 1"/>
    <property type="match status" value="1"/>
</dbReference>
<evidence type="ECO:0000313" key="5">
    <source>
        <dbReference type="Proteomes" id="UP000186599"/>
    </source>
</evidence>
<dbReference type="EMBL" id="FOUA01000001">
    <property type="protein sequence ID" value="SFL75980.1"/>
    <property type="molecule type" value="Genomic_DNA"/>
</dbReference>
<dbReference type="EMBL" id="SWAV01000001">
    <property type="protein sequence ID" value="TKA93402.1"/>
    <property type="molecule type" value="Genomic_DNA"/>
</dbReference>
<dbReference type="Proteomes" id="UP000305198">
    <property type="component" value="Unassembled WGS sequence"/>
</dbReference>
<evidence type="ECO:0000259" key="1">
    <source>
        <dbReference type="Pfam" id="PF01878"/>
    </source>
</evidence>
<dbReference type="Proteomes" id="UP000186904">
    <property type="component" value="Unassembled WGS sequence"/>
</dbReference>
<dbReference type="AlphaFoldDB" id="A0A031MIW7"/>
<dbReference type="EMBL" id="FOGN01000001">
    <property type="protein sequence ID" value="SER43367.1"/>
    <property type="molecule type" value="Genomic_DNA"/>
</dbReference>